<dbReference type="OrthoDB" id="1685145at2"/>
<protein>
    <recommendedName>
        <fullName evidence="1">DUF2460 domain-containing protein</fullName>
    </recommendedName>
</protein>
<dbReference type="AlphaFoldDB" id="A0A0A0DA62"/>
<organism evidence="2 3">
    <name type="scientific">Inquilinus limosus MP06</name>
    <dbReference type="NCBI Taxonomy" id="1398085"/>
    <lineage>
        <taxon>Bacteria</taxon>
        <taxon>Pseudomonadati</taxon>
        <taxon>Pseudomonadota</taxon>
        <taxon>Alphaproteobacteria</taxon>
        <taxon>Rhodospirillales</taxon>
        <taxon>Rhodospirillaceae</taxon>
        <taxon>Inquilinus</taxon>
    </lineage>
</organism>
<accession>A0A0A0DA62</accession>
<gene>
    <name evidence="2" type="ORF">P409_08395</name>
</gene>
<comment type="caution">
    <text evidence="2">The sequence shown here is derived from an EMBL/GenBank/DDBJ whole genome shotgun (WGS) entry which is preliminary data.</text>
</comment>
<proteinExistence type="predicted"/>
<feature type="domain" description="DUF2460" evidence="1">
    <location>
        <begin position="160"/>
        <end position="221"/>
    </location>
</feature>
<evidence type="ECO:0000313" key="2">
    <source>
        <dbReference type="EMBL" id="KGM34773.1"/>
    </source>
</evidence>
<sequence>MADAFDDVRLPIYIERGAKGGPGFNTTVKEMASGKEKRNQNWSRSRAHWDIGFAIDDLDGLRPVMAFFYARRARARGFRFRDWSDYELDRQQIGAGDGARRVFPIFKRYEADGPAPFDRPITRPVRGTARVWLKGVLQTLLPDGWDAGMPASPRPMPAAGKVAVDFNTGEVLFGTAPAAAASIEIECEFDVPVRFDMDELDLELRGGGLAAIPSIPIKELKERS</sequence>
<name>A0A0A0DA62_9PROT</name>
<dbReference type="InterPro" id="IPR011740">
    <property type="entry name" value="DUF2460"/>
</dbReference>
<evidence type="ECO:0000313" key="3">
    <source>
        <dbReference type="Proteomes" id="UP000029995"/>
    </source>
</evidence>
<feature type="domain" description="DUF2460" evidence="1">
    <location>
        <begin position="6"/>
        <end position="138"/>
    </location>
</feature>
<dbReference type="Proteomes" id="UP000029995">
    <property type="component" value="Unassembled WGS sequence"/>
</dbReference>
<dbReference type="Pfam" id="PF09343">
    <property type="entry name" value="DUF2460"/>
    <property type="match status" value="2"/>
</dbReference>
<reference evidence="2 3" key="1">
    <citation type="submission" date="2014-01" db="EMBL/GenBank/DDBJ databases">
        <title>Genome sequence determination for a cystic fibrosis isolate, Inquilinus limosus.</title>
        <authorList>
            <person name="Pino M."/>
            <person name="Di Conza J."/>
            <person name="Gutkind G."/>
        </authorList>
    </citation>
    <scope>NUCLEOTIDE SEQUENCE [LARGE SCALE GENOMIC DNA]</scope>
    <source>
        <strain evidence="2 3">MP06</strain>
    </source>
</reference>
<evidence type="ECO:0000259" key="1">
    <source>
        <dbReference type="Pfam" id="PF09343"/>
    </source>
</evidence>
<dbReference type="RefSeq" id="WP_034834228.1">
    <property type="nucleotide sequence ID" value="NZ_JANX01000070.1"/>
</dbReference>
<dbReference type="EMBL" id="JANX01000070">
    <property type="protein sequence ID" value="KGM34773.1"/>
    <property type="molecule type" value="Genomic_DNA"/>
</dbReference>